<proteinExistence type="predicted"/>
<evidence type="ECO:0000313" key="2">
    <source>
        <dbReference type="EMBL" id="OMP14349.1"/>
    </source>
</evidence>
<gene>
    <name evidence="2" type="ORF">COLO4_00026</name>
</gene>
<sequence length="41" mass="4979">MDGIEYERERNRIRQQRRRESMTSSQREACKKASCISCKEK</sequence>
<evidence type="ECO:0000256" key="1">
    <source>
        <dbReference type="SAM" id="MobiDB-lite"/>
    </source>
</evidence>
<organism evidence="2 3">
    <name type="scientific">Corchorus olitorius</name>
    <dbReference type="NCBI Taxonomy" id="93759"/>
    <lineage>
        <taxon>Eukaryota</taxon>
        <taxon>Viridiplantae</taxon>
        <taxon>Streptophyta</taxon>
        <taxon>Embryophyta</taxon>
        <taxon>Tracheophyta</taxon>
        <taxon>Spermatophyta</taxon>
        <taxon>Magnoliopsida</taxon>
        <taxon>eudicotyledons</taxon>
        <taxon>Gunneridae</taxon>
        <taxon>Pentapetalae</taxon>
        <taxon>rosids</taxon>
        <taxon>malvids</taxon>
        <taxon>Malvales</taxon>
        <taxon>Malvaceae</taxon>
        <taxon>Grewioideae</taxon>
        <taxon>Apeibeae</taxon>
        <taxon>Corchorus</taxon>
    </lineage>
</organism>
<dbReference type="AlphaFoldDB" id="A0A1R3L4V9"/>
<dbReference type="EMBL" id="AWUE01000167">
    <property type="protein sequence ID" value="OMP14349.1"/>
    <property type="molecule type" value="Genomic_DNA"/>
</dbReference>
<keyword evidence="3" id="KW-1185">Reference proteome</keyword>
<reference evidence="3" key="1">
    <citation type="submission" date="2013-09" db="EMBL/GenBank/DDBJ databases">
        <title>Corchorus olitorius genome sequencing.</title>
        <authorList>
            <person name="Alam M."/>
            <person name="Haque M.S."/>
            <person name="Islam M.S."/>
            <person name="Emdad E.M."/>
            <person name="Islam M.M."/>
            <person name="Ahmed B."/>
            <person name="Halim A."/>
            <person name="Hossen Q.M.M."/>
            <person name="Hossain M.Z."/>
            <person name="Ahmed R."/>
            <person name="Khan M.M."/>
            <person name="Islam R."/>
            <person name="Rashid M.M."/>
            <person name="Khan S.A."/>
            <person name="Rahman M.S."/>
            <person name="Alam M."/>
            <person name="Yahiya A.S."/>
            <person name="Khan M.S."/>
            <person name="Azam M.S."/>
            <person name="Haque T."/>
            <person name="Lashkar M.Z.H."/>
            <person name="Akhand A.I."/>
            <person name="Morshed G."/>
            <person name="Roy S."/>
            <person name="Uddin K.S."/>
            <person name="Rabeya T."/>
            <person name="Hossain A.S."/>
            <person name="Chowdhury A."/>
            <person name="Snigdha A.R."/>
            <person name="Mortoza M.S."/>
            <person name="Matin S.A."/>
            <person name="Hoque S.M.E."/>
            <person name="Islam M.K."/>
            <person name="Roy D.K."/>
            <person name="Haider R."/>
            <person name="Moosa M.M."/>
            <person name="Elias S.M."/>
            <person name="Hasan A.M."/>
            <person name="Jahan S."/>
            <person name="Shafiuddin M."/>
            <person name="Mahmood N."/>
            <person name="Shommy N.S."/>
        </authorList>
    </citation>
    <scope>NUCLEOTIDE SEQUENCE [LARGE SCALE GENOMIC DNA]</scope>
    <source>
        <strain evidence="3">cv. O-4</strain>
    </source>
</reference>
<comment type="caution">
    <text evidence="2">The sequence shown here is derived from an EMBL/GenBank/DDBJ whole genome shotgun (WGS) entry which is preliminary data.</text>
</comment>
<feature type="region of interest" description="Disordered" evidence="1">
    <location>
        <begin position="1"/>
        <end position="26"/>
    </location>
</feature>
<name>A0A1R3L4V9_9ROSI</name>
<accession>A0A1R3L4V9</accession>
<feature type="compositionally biased region" description="Basic and acidic residues" evidence="1">
    <location>
        <begin position="1"/>
        <end position="12"/>
    </location>
</feature>
<protein>
    <submittedName>
        <fullName evidence="2">Uncharacterized protein</fullName>
    </submittedName>
</protein>
<evidence type="ECO:0000313" key="3">
    <source>
        <dbReference type="Proteomes" id="UP000187203"/>
    </source>
</evidence>
<dbReference type="Proteomes" id="UP000187203">
    <property type="component" value="Unassembled WGS sequence"/>
</dbReference>